<evidence type="ECO:0000256" key="1">
    <source>
        <dbReference type="SAM" id="MobiDB-lite"/>
    </source>
</evidence>
<protein>
    <submittedName>
        <fullName evidence="2">Uncharacterized protein</fullName>
    </submittedName>
</protein>
<feature type="region of interest" description="Disordered" evidence="1">
    <location>
        <begin position="59"/>
        <end position="84"/>
    </location>
</feature>
<name>A0A5E6QKF5_PSEFL</name>
<feature type="compositionally biased region" description="Basic and acidic residues" evidence="1">
    <location>
        <begin position="59"/>
        <end position="82"/>
    </location>
</feature>
<reference evidence="2" key="1">
    <citation type="submission" date="2019-09" db="EMBL/GenBank/DDBJ databases">
        <authorList>
            <person name="Chandra G."/>
            <person name="Truman W A."/>
        </authorList>
    </citation>
    <scope>NUCLEOTIDE SEQUENCE [LARGE SCALE GENOMIC DNA]</scope>
    <source>
        <strain evidence="2">PS652</strain>
    </source>
</reference>
<gene>
    <name evidence="2" type="ORF">PS652_01025</name>
</gene>
<organism evidence="2">
    <name type="scientific">Pseudomonas fluorescens</name>
    <dbReference type="NCBI Taxonomy" id="294"/>
    <lineage>
        <taxon>Bacteria</taxon>
        <taxon>Pseudomonadati</taxon>
        <taxon>Pseudomonadota</taxon>
        <taxon>Gammaproteobacteria</taxon>
        <taxon>Pseudomonadales</taxon>
        <taxon>Pseudomonadaceae</taxon>
        <taxon>Pseudomonas</taxon>
    </lineage>
</organism>
<sequence length="126" mass="13924">MTAELVAVVLDALPLQIRQGHHHNLLTRTLFMGLEHIVELAAAGAVEQAGVVHHPPAQRREAEFGTQRRGEQQRQQQRELEQAHQNFTSGALSASALVASKFSRIGISLYITLCQMRPGKVRISVL</sequence>
<evidence type="ECO:0000313" key="2">
    <source>
        <dbReference type="EMBL" id="VVM55719.1"/>
    </source>
</evidence>
<dbReference type="EMBL" id="CABVHG010000004">
    <property type="protein sequence ID" value="VVM55719.1"/>
    <property type="molecule type" value="Genomic_DNA"/>
</dbReference>
<proteinExistence type="predicted"/>
<dbReference type="AlphaFoldDB" id="A0A5E6QKF5"/>
<accession>A0A5E6QKF5</accession>